<evidence type="ECO:0000313" key="5">
    <source>
        <dbReference type="Proteomes" id="UP001642540"/>
    </source>
</evidence>
<evidence type="ECO:0000256" key="3">
    <source>
        <dbReference type="SAM" id="MobiDB-lite"/>
    </source>
</evidence>
<dbReference type="Proteomes" id="UP001642540">
    <property type="component" value="Unassembled WGS sequence"/>
</dbReference>
<evidence type="ECO:0000313" key="4">
    <source>
        <dbReference type="EMBL" id="CAL8100251.1"/>
    </source>
</evidence>
<evidence type="ECO:0000256" key="2">
    <source>
        <dbReference type="SAM" id="Coils"/>
    </source>
</evidence>
<feature type="coiled-coil region" evidence="2">
    <location>
        <begin position="238"/>
        <end position="265"/>
    </location>
</feature>
<protein>
    <recommendedName>
        <fullName evidence="6">Charged multivesicular body protein 7</fullName>
    </recommendedName>
</protein>
<keyword evidence="2" id="KW-0175">Coiled coil</keyword>
<dbReference type="InterPro" id="IPR005024">
    <property type="entry name" value="Snf7_fam"/>
</dbReference>
<reference evidence="4 5" key="1">
    <citation type="submission" date="2024-08" db="EMBL/GenBank/DDBJ databases">
        <authorList>
            <person name="Cucini C."/>
            <person name="Frati F."/>
        </authorList>
    </citation>
    <scope>NUCLEOTIDE SEQUENCE [LARGE SCALE GENOMIC DNA]</scope>
</reference>
<dbReference type="PANTHER" id="PTHR22761">
    <property type="entry name" value="CHARGED MULTIVESICULAR BODY PROTEIN"/>
    <property type="match status" value="1"/>
</dbReference>
<sequence>MTISVRVPSIEGISGDKDRVNALYAPFRPRDSNPEHYDRKLKFWTKAVQEYGTTCGRISFTVKELQKEFRIDGKSPACLKEVIDQFSKDGVILTEKEFLENLKAAESWKAWSSTSAWRVVRKVGSFVPSPISYFYRPAEEEVRFVNVELLKDLAESINNDSSLQNKLMNVALWNSKVRELTSVADATDLEFLLGFMKARKLIVMDKVGSEEVVFMSSSGSQPKISDVEKGKYDILRTQEILETQLNDITEKAEQAEERARSALKQGRRNTAKHELRRKKLLEQRRDKLLSMVDNLTVLGMQIEDAESDAVIVSAYEAGKKALAGVLEDKRMNVDRVTEAMLDIQELLDQHSDVSAALSQPMDGQDSDILSLEEELDAIMKEDEEKSKLPPVVTDPQPTKSTEKTDEEEALKLLEDLDMNDLEDFSNAMSSSKEGKLDKSGDN</sequence>
<comment type="caution">
    <text evidence="4">The sequence shown here is derived from an EMBL/GenBank/DDBJ whole genome shotgun (WGS) entry which is preliminary data.</text>
</comment>
<organism evidence="4 5">
    <name type="scientific">Orchesella dallaii</name>
    <dbReference type="NCBI Taxonomy" id="48710"/>
    <lineage>
        <taxon>Eukaryota</taxon>
        <taxon>Metazoa</taxon>
        <taxon>Ecdysozoa</taxon>
        <taxon>Arthropoda</taxon>
        <taxon>Hexapoda</taxon>
        <taxon>Collembola</taxon>
        <taxon>Entomobryomorpha</taxon>
        <taxon>Entomobryoidea</taxon>
        <taxon>Orchesellidae</taxon>
        <taxon>Orchesellinae</taxon>
        <taxon>Orchesella</taxon>
    </lineage>
</organism>
<keyword evidence="5" id="KW-1185">Reference proteome</keyword>
<feature type="compositionally biased region" description="Basic and acidic residues" evidence="3">
    <location>
        <begin position="432"/>
        <end position="442"/>
    </location>
</feature>
<dbReference type="PANTHER" id="PTHR22761:SF21">
    <property type="entry name" value="CHARGED MULTIVESICULAR BODY PROTEIN 7"/>
    <property type="match status" value="1"/>
</dbReference>
<name>A0ABP1QEG1_9HEXA</name>
<dbReference type="EMBL" id="CAXLJM020000032">
    <property type="protein sequence ID" value="CAL8100251.1"/>
    <property type="molecule type" value="Genomic_DNA"/>
</dbReference>
<feature type="region of interest" description="Disordered" evidence="3">
    <location>
        <begin position="381"/>
        <end position="442"/>
    </location>
</feature>
<evidence type="ECO:0000256" key="1">
    <source>
        <dbReference type="ARBA" id="ARBA00006190"/>
    </source>
</evidence>
<dbReference type="Pfam" id="PF25880">
    <property type="entry name" value="WHD_CHMP7_1st"/>
    <property type="match status" value="1"/>
</dbReference>
<dbReference type="Pfam" id="PF03357">
    <property type="entry name" value="Snf7"/>
    <property type="match status" value="1"/>
</dbReference>
<gene>
    <name evidence="4" type="ORF">ODALV1_LOCUS10486</name>
</gene>
<proteinExistence type="inferred from homology"/>
<accession>A0ABP1QEG1</accession>
<evidence type="ECO:0008006" key="6">
    <source>
        <dbReference type="Google" id="ProtNLM"/>
    </source>
</evidence>
<dbReference type="Gene3D" id="6.10.140.1230">
    <property type="match status" value="1"/>
</dbReference>
<comment type="similarity">
    <text evidence="1">Belongs to the SNF7 family.</text>
</comment>